<reference evidence="2 3" key="1">
    <citation type="journal article" date="2021" name="MBio">
        <title>A New Model Trypanosomatid, Novymonas esmeraldas: Genomic Perception of Its 'Candidatus Pandoraea novymonadis' Endosymbiont.</title>
        <authorList>
            <person name="Zakharova A."/>
            <person name="Saura A."/>
            <person name="Butenko A."/>
            <person name="Podesvova L."/>
            <person name="Warmusova S."/>
            <person name="Kostygov A.Y."/>
            <person name="Nenarokova A."/>
            <person name="Lukes J."/>
            <person name="Opperdoes F.R."/>
            <person name="Yurchenko V."/>
        </authorList>
    </citation>
    <scope>NUCLEOTIDE SEQUENCE [LARGE SCALE GENOMIC DNA]</scope>
    <source>
        <strain evidence="2 3">E262AT.01</strain>
    </source>
</reference>
<organism evidence="2 3">
    <name type="scientific">Novymonas esmeraldas</name>
    <dbReference type="NCBI Taxonomy" id="1808958"/>
    <lineage>
        <taxon>Eukaryota</taxon>
        <taxon>Discoba</taxon>
        <taxon>Euglenozoa</taxon>
        <taxon>Kinetoplastea</taxon>
        <taxon>Metakinetoplastina</taxon>
        <taxon>Trypanosomatida</taxon>
        <taxon>Trypanosomatidae</taxon>
        <taxon>Novymonas</taxon>
    </lineage>
</organism>
<evidence type="ECO:0000313" key="3">
    <source>
        <dbReference type="Proteomes" id="UP001430356"/>
    </source>
</evidence>
<proteinExistence type="predicted"/>
<gene>
    <name evidence="2" type="ORF">NESM_000176300</name>
</gene>
<evidence type="ECO:0000313" key="2">
    <source>
        <dbReference type="EMBL" id="KAK7201153.1"/>
    </source>
</evidence>
<accession>A0AAW0F7W7</accession>
<comment type="caution">
    <text evidence="2">The sequence shown here is derived from an EMBL/GenBank/DDBJ whole genome shotgun (WGS) entry which is preliminary data.</text>
</comment>
<dbReference type="Proteomes" id="UP001430356">
    <property type="component" value="Unassembled WGS sequence"/>
</dbReference>
<evidence type="ECO:0000256" key="1">
    <source>
        <dbReference type="SAM" id="MobiDB-lite"/>
    </source>
</evidence>
<keyword evidence="3" id="KW-1185">Reference proteome</keyword>
<sequence length="1070" mass="112361">MDTSGAAGAPAETMSVVALSRLQERVLQLRGHLRSALLADSPQTEMIVYTHFLQLYSDFYLPFYGATSLAQSASPSRAGASAEVRFALSAYTQDMLAACVFLLDPAALPTTFAVPTTPPQCEAARNEANASHAYVSAAQRRFCGLVFLHTCWCATALPLHDVLHALYPLLEPGTAGSTQTSAAAPSSAPDEPPHRQSAAENRIAADLFAQQRFASRKCLLRDTLNGLVLTRSNGLLALLRVLLLSDRVETGATSEAAQLVVRLLTAPVAALWRQRSAVGETGAGVVSYVSAPLSAEDQVQLLAPQLLPLLEEHAEVTEAAPAAAGAAARPRFLARLDSAHLRLPPETLEQRLHLGVTMLLNALVRVPPRTSPTFARCYRLLFYTNKYVLSPGFGSLSLRRDAAAAGEDEVIAALRRLTSIVKGVSLGAGGGALAQLLPPTAAGVLNLCALVSRGGTAGGAAASAVSPPLRTALRGYLSELLSNPSLHELSARALVGSCVETRAHSYATGDAVVPHLRYTGELFSCEMAVAGLRWVLLDVAAASPAFVSVCVDVMAEACATEMFAAGVESVSPGATRPSAALAVAAAVVETPPLVLLLEHLSLEAAPEALFGPGDVSLAATLELLARLLGLSAMLHRWVLGLLEHLLSPANVEAHIGSGGTPVERRVVLARLQRCARTLLASLTVLSDPAQHASAVHAVVAADGEAEEALRAVRDRVCGALKACLDTVETLLAKTEAAPLLPPSAGSGGDLDERATAVCAELQQLTVQLLSALDSHAAVNVAVTLAALARRVDDAVIEVSDPLPLRTAAQSLLYALARVLHETDDVGAAVRAVHCVAWLGMYRFDSADSSFVAGLLWEALAVAARPPWWMSAATRQSAAAPSAAASRLCRLRVRMLDVLLSWIDYDEDGRTLRNVDDSLRRTRGTALYDLLVTLCHGSQDALVQVAAVHLVGAYALAVQPRVPISTLCDLCRDVFRLSPHAMAKAAGAAALGKLVAVLCQPSSDAALHVLTELDLGTLQTLAAAMSSYRGRPTAPGAAAEVDMHDIVIQQHGRDMMALLRAHPPCLAPSRS</sequence>
<dbReference type="EMBL" id="JAECZO010000012">
    <property type="protein sequence ID" value="KAK7201153.1"/>
    <property type="molecule type" value="Genomic_DNA"/>
</dbReference>
<feature type="region of interest" description="Disordered" evidence="1">
    <location>
        <begin position="177"/>
        <end position="197"/>
    </location>
</feature>
<protein>
    <submittedName>
        <fullName evidence="2">Uncharacterized protein</fullName>
    </submittedName>
</protein>
<dbReference type="AlphaFoldDB" id="A0AAW0F7W7"/>
<name>A0AAW0F7W7_9TRYP</name>
<feature type="compositionally biased region" description="Low complexity" evidence="1">
    <location>
        <begin position="177"/>
        <end position="189"/>
    </location>
</feature>